<comment type="caution">
    <text evidence="3">The sequence shown here is derived from an EMBL/GenBank/DDBJ whole genome shotgun (WGS) entry which is preliminary data.</text>
</comment>
<dbReference type="Proteomes" id="UP000823634">
    <property type="component" value="Unassembled WGS sequence"/>
</dbReference>
<accession>A0A9D9DKG1</accession>
<dbReference type="EMBL" id="JADINA010000037">
    <property type="protein sequence ID" value="MBO8426809.1"/>
    <property type="molecule type" value="Genomic_DNA"/>
</dbReference>
<evidence type="ECO:0000259" key="2">
    <source>
        <dbReference type="Pfam" id="PF13248"/>
    </source>
</evidence>
<proteinExistence type="predicted"/>
<feature type="domain" description="Putative zinc-ribbon" evidence="2">
    <location>
        <begin position="3"/>
        <end position="26"/>
    </location>
</feature>
<gene>
    <name evidence="3" type="ORF">IAC61_05820</name>
</gene>
<name>A0A9D9DKG1_9FIRM</name>
<reference evidence="3" key="1">
    <citation type="submission" date="2020-10" db="EMBL/GenBank/DDBJ databases">
        <authorList>
            <person name="Gilroy R."/>
        </authorList>
    </citation>
    <scope>NUCLEOTIDE SEQUENCE</scope>
    <source>
        <strain evidence="3">17113</strain>
    </source>
</reference>
<reference evidence="3" key="2">
    <citation type="journal article" date="2021" name="PeerJ">
        <title>Extensive microbial diversity within the chicken gut microbiome revealed by metagenomics and culture.</title>
        <authorList>
            <person name="Gilroy R."/>
            <person name="Ravi A."/>
            <person name="Getino M."/>
            <person name="Pursley I."/>
            <person name="Horton D.L."/>
            <person name="Alikhan N.F."/>
            <person name="Baker D."/>
            <person name="Gharbi K."/>
            <person name="Hall N."/>
            <person name="Watson M."/>
            <person name="Adriaenssens E.M."/>
            <person name="Foster-Nyarko E."/>
            <person name="Jarju S."/>
            <person name="Secka A."/>
            <person name="Antonio M."/>
            <person name="Oren A."/>
            <person name="Chaudhuri R.R."/>
            <person name="La Ragione R."/>
            <person name="Hildebrand F."/>
            <person name="Pallen M.J."/>
        </authorList>
    </citation>
    <scope>NUCLEOTIDE SEQUENCE</scope>
    <source>
        <strain evidence="3">17113</strain>
    </source>
</reference>
<evidence type="ECO:0000313" key="4">
    <source>
        <dbReference type="Proteomes" id="UP000823634"/>
    </source>
</evidence>
<sequence>MSSHNECPNCGYDFASNDRVCPYCGTSNPLYVAPTTPAPVANPTPSYVPPTQQKKKESGVNWVIFIVLLIFIWPAAIVYLLVCLDK</sequence>
<evidence type="ECO:0000256" key="1">
    <source>
        <dbReference type="SAM" id="Phobius"/>
    </source>
</evidence>
<keyword evidence="1" id="KW-0812">Transmembrane</keyword>
<organism evidence="3 4">
    <name type="scientific">Candidatus Alloenteromonas pullistercoris</name>
    <dbReference type="NCBI Taxonomy" id="2840785"/>
    <lineage>
        <taxon>Bacteria</taxon>
        <taxon>Bacillati</taxon>
        <taxon>Bacillota</taxon>
        <taxon>Bacillota incertae sedis</taxon>
        <taxon>Candidatus Alloenteromonas</taxon>
    </lineage>
</organism>
<evidence type="ECO:0000313" key="3">
    <source>
        <dbReference type="EMBL" id="MBO8426809.1"/>
    </source>
</evidence>
<keyword evidence="1" id="KW-0472">Membrane</keyword>
<protein>
    <recommendedName>
        <fullName evidence="2">Putative zinc-ribbon domain-containing protein</fullName>
    </recommendedName>
</protein>
<dbReference type="AlphaFoldDB" id="A0A9D9DKG1"/>
<keyword evidence="1" id="KW-1133">Transmembrane helix</keyword>
<feature type="transmembrane region" description="Helical" evidence="1">
    <location>
        <begin position="62"/>
        <end position="82"/>
    </location>
</feature>
<dbReference type="Pfam" id="PF13248">
    <property type="entry name" value="Zn_ribbon_3"/>
    <property type="match status" value="1"/>
</dbReference>
<dbReference type="InterPro" id="IPR059113">
    <property type="entry name" value="Znf_ribbon"/>
</dbReference>